<dbReference type="EMBL" id="VSSQ01055999">
    <property type="protein sequence ID" value="MPN09872.1"/>
    <property type="molecule type" value="Genomic_DNA"/>
</dbReference>
<gene>
    <name evidence="1" type="ORF">SDC9_157165</name>
</gene>
<evidence type="ECO:0000313" key="1">
    <source>
        <dbReference type="EMBL" id="MPN09872.1"/>
    </source>
</evidence>
<protein>
    <submittedName>
        <fullName evidence="1">Uncharacterized protein</fullName>
    </submittedName>
</protein>
<organism evidence="1">
    <name type="scientific">bioreactor metagenome</name>
    <dbReference type="NCBI Taxonomy" id="1076179"/>
    <lineage>
        <taxon>unclassified sequences</taxon>
        <taxon>metagenomes</taxon>
        <taxon>ecological metagenomes</taxon>
    </lineage>
</organism>
<name>A0A645F8K3_9ZZZZ</name>
<dbReference type="AlphaFoldDB" id="A0A645F8K3"/>
<reference evidence="1" key="1">
    <citation type="submission" date="2019-08" db="EMBL/GenBank/DDBJ databases">
        <authorList>
            <person name="Kucharzyk K."/>
            <person name="Murdoch R.W."/>
            <person name="Higgins S."/>
            <person name="Loffler F."/>
        </authorList>
    </citation>
    <scope>NUCLEOTIDE SEQUENCE</scope>
</reference>
<proteinExistence type="predicted"/>
<accession>A0A645F8K3</accession>
<sequence length="102" mass="11362">MPDRLFPAAVFQQRFGVFEGLVGAFVAGEHPRDLAFAGFAGDFRYFGVFSLSFDDEVLVGHRRDRRLVGDEHGAAAFGKLAQFAAGQKRRFAAEPRLHFVED</sequence>
<comment type="caution">
    <text evidence="1">The sequence shown here is derived from an EMBL/GenBank/DDBJ whole genome shotgun (WGS) entry which is preliminary data.</text>
</comment>